<dbReference type="Proteomes" id="UP001146120">
    <property type="component" value="Unassembled WGS sequence"/>
</dbReference>
<dbReference type="InterPro" id="IPR036259">
    <property type="entry name" value="MFS_trans_sf"/>
</dbReference>
<dbReference type="GO" id="GO:0016020">
    <property type="term" value="C:membrane"/>
    <property type="evidence" value="ECO:0007669"/>
    <property type="project" value="UniProtKB-SubCell"/>
</dbReference>
<feature type="transmembrane region" description="Helical" evidence="5">
    <location>
        <begin position="32"/>
        <end position="53"/>
    </location>
</feature>
<evidence type="ECO:0000256" key="1">
    <source>
        <dbReference type="ARBA" id="ARBA00004141"/>
    </source>
</evidence>
<feature type="transmembrane region" description="Helical" evidence="5">
    <location>
        <begin position="305"/>
        <end position="322"/>
    </location>
</feature>
<evidence type="ECO:0000256" key="3">
    <source>
        <dbReference type="ARBA" id="ARBA00022989"/>
    </source>
</evidence>
<feature type="transmembrane region" description="Helical" evidence="5">
    <location>
        <begin position="73"/>
        <end position="91"/>
    </location>
</feature>
<dbReference type="PANTHER" id="PTHR10924">
    <property type="entry name" value="MAJOR FACILITATOR SUPERFAMILY PROTEIN-RELATED"/>
    <property type="match status" value="1"/>
</dbReference>
<dbReference type="AlphaFoldDB" id="A0AAV2YME0"/>
<dbReference type="Pfam" id="PF12832">
    <property type="entry name" value="MFS_1_like"/>
    <property type="match status" value="1"/>
</dbReference>
<feature type="transmembrane region" description="Helical" evidence="5">
    <location>
        <begin position="206"/>
        <end position="226"/>
    </location>
</feature>
<evidence type="ECO:0000259" key="6">
    <source>
        <dbReference type="Pfam" id="PF12832"/>
    </source>
</evidence>
<keyword evidence="4 5" id="KW-0472">Membrane</keyword>
<reference evidence="7" key="1">
    <citation type="submission" date="2022-11" db="EMBL/GenBank/DDBJ databases">
        <authorList>
            <person name="Morgan W.R."/>
            <person name="Tartar A."/>
        </authorList>
    </citation>
    <scope>NUCLEOTIDE SEQUENCE</scope>
    <source>
        <strain evidence="7">ARSEF 373</strain>
    </source>
</reference>
<name>A0AAV2YME0_9STRA</name>
<comment type="caution">
    <text evidence="7">The sequence shown here is derived from an EMBL/GenBank/DDBJ whole genome shotgun (WGS) entry which is preliminary data.</text>
</comment>
<organism evidence="7 8">
    <name type="scientific">Lagenidium giganteum</name>
    <dbReference type="NCBI Taxonomy" id="4803"/>
    <lineage>
        <taxon>Eukaryota</taxon>
        <taxon>Sar</taxon>
        <taxon>Stramenopiles</taxon>
        <taxon>Oomycota</taxon>
        <taxon>Peronosporomycetes</taxon>
        <taxon>Pythiales</taxon>
        <taxon>Pythiaceae</taxon>
    </lineage>
</organism>
<feature type="transmembrane region" description="Helical" evidence="5">
    <location>
        <begin position="263"/>
        <end position="284"/>
    </location>
</feature>
<feature type="transmembrane region" description="Helical" evidence="5">
    <location>
        <begin position="166"/>
        <end position="186"/>
    </location>
</feature>
<feature type="domain" description="Major facilitator superfamily associated" evidence="6">
    <location>
        <begin position="188"/>
        <end position="278"/>
    </location>
</feature>
<gene>
    <name evidence="7" type="ORF">N0F65_003416</name>
</gene>
<feature type="transmembrane region" description="Helical" evidence="5">
    <location>
        <begin position="342"/>
        <end position="360"/>
    </location>
</feature>
<proteinExistence type="predicted"/>
<evidence type="ECO:0000313" key="8">
    <source>
        <dbReference type="Proteomes" id="UP001146120"/>
    </source>
</evidence>
<protein>
    <recommendedName>
        <fullName evidence="6">Major facilitator superfamily associated domain-containing protein</fullName>
    </recommendedName>
</protein>
<dbReference type="SUPFAM" id="SSF103473">
    <property type="entry name" value="MFS general substrate transporter"/>
    <property type="match status" value="2"/>
</dbReference>
<keyword evidence="3 5" id="KW-1133">Transmembrane helix</keyword>
<comment type="subcellular location">
    <subcellularLocation>
        <location evidence="1">Membrane</location>
        <topology evidence="1">Multi-pass membrane protein</topology>
    </subcellularLocation>
</comment>
<dbReference type="InterPro" id="IPR024989">
    <property type="entry name" value="MFS_assoc_dom"/>
</dbReference>
<dbReference type="InterPro" id="IPR049680">
    <property type="entry name" value="FLVCR1-2_SLC49-like"/>
</dbReference>
<evidence type="ECO:0000256" key="4">
    <source>
        <dbReference type="ARBA" id="ARBA00023136"/>
    </source>
</evidence>
<dbReference type="PANTHER" id="PTHR10924:SF6">
    <property type="entry name" value="SOLUTE CARRIER FAMILY 49 MEMBER A3"/>
    <property type="match status" value="1"/>
</dbReference>
<sequence>MDDEDVYGTFVGKEPLLPASRPDALSGCDRRWLMVGILSVLSCLNEAICFSYAPIANIAETRWAQQAHSSNLIAVYFITYIPCSFLGSWFMDRRGLRQGVLLGGFLQAVGSSLRYVACFMSPRAEAHVTFLGQIIASTAMPFMVNSPPVLSANWFPPSMRASPTSVMVNANAMGVALVYLIAETVFNVISAQLGKMLTAEEFSKEHIGIIGALFIISSLVGSQIISRIVDKMQSHKQALQLCLLLTTTFILLFKVALDDHNEALTLAMLMLAGGFLGPLLPIAVELGVECAFPTSEATVAALQQLAGNFFSAIVVSGVGVAWRHHIDASGHVPANRFYASPQWIMAFLLGLTFVVFCFLYDLRAWVALNGCVS</sequence>
<feature type="transmembrane region" description="Helical" evidence="5">
    <location>
        <begin position="238"/>
        <end position="257"/>
    </location>
</feature>
<evidence type="ECO:0000313" key="7">
    <source>
        <dbReference type="EMBL" id="DAZ94482.1"/>
    </source>
</evidence>
<keyword evidence="2 5" id="KW-0812">Transmembrane</keyword>
<accession>A0AAV2YME0</accession>
<evidence type="ECO:0000256" key="2">
    <source>
        <dbReference type="ARBA" id="ARBA00022692"/>
    </source>
</evidence>
<keyword evidence="8" id="KW-1185">Reference proteome</keyword>
<dbReference type="EMBL" id="DAKRPA010000248">
    <property type="protein sequence ID" value="DAZ94482.1"/>
    <property type="molecule type" value="Genomic_DNA"/>
</dbReference>
<reference evidence="7" key="2">
    <citation type="journal article" date="2023" name="Microbiol Resour">
        <title>Decontamination and Annotation of the Draft Genome Sequence of the Oomycete Lagenidium giganteum ARSEF 373.</title>
        <authorList>
            <person name="Morgan W.R."/>
            <person name="Tartar A."/>
        </authorList>
    </citation>
    <scope>NUCLEOTIDE SEQUENCE</scope>
    <source>
        <strain evidence="7">ARSEF 373</strain>
    </source>
</reference>
<dbReference type="Gene3D" id="1.20.1250.20">
    <property type="entry name" value="MFS general substrate transporter like domains"/>
    <property type="match status" value="2"/>
</dbReference>
<evidence type="ECO:0000256" key="5">
    <source>
        <dbReference type="SAM" id="Phobius"/>
    </source>
</evidence>